<accession>E4XU18</accession>
<keyword evidence="5" id="KW-0804">Transcription</keyword>
<dbReference type="GO" id="GO:0016987">
    <property type="term" value="F:sigma factor activity"/>
    <property type="evidence" value="ECO:0007669"/>
    <property type="project" value="UniProtKB-KW"/>
</dbReference>
<dbReference type="PANTHER" id="PTHR43133">
    <property type="entry name" value="RNA POLYMERASE ECF-TYPE SIGMA FACTO"/>
    <property type="match status" value="1"/>
</dbReference>
<dbReference type="InterPro" id="IPR014284">
    <property type="entry name" value="RNA_pol_sigma-70_dom"/>
</dbReference>
<dbReference type="AlphaFoldDB" id="E4XU18"/>
<keyword evidence="2" id="KW-0805">Transcription regulation</keyword>
<dbReference type="NCBIfam" id="TIGR02937">
    <property type="entry name" value="sigma70-ECF"/>
    <property type="match status" value="1"/>
</dbReference>
<comment type="similarity">
    <text evidence="1">Belongs to the sigma-70 factor family. ECF subfamily.</text>
</comment>
<proteinExistence type="inferred from homology"/>
<dbReference type="InterPro" id="IPR013325">
    <property type="entry name" value="RNA_pol_sigma_r2"/>
</dbReference>
<evidence type="ECO:0000313" key="8">
    <source>
        <dbReference type="Proteomes" id="UP000001307"/>
    </source>
</evidence>
<dbReference type="Proteomes" id="UP000001307">
    <property type="component" value="Unassembled WGS sequence"/>
</dbReference>
<dbReference type="CDD" id="cd06171">
    <property type="entry name" value="Sigma70_r4"/>
    <property type="match status" value="1"/>
</dbReference>
<keyword evidence="3" id="KW-0731">Sigma factor</keyword>
<dbReference type="SUPFAM" id="SSF88659">
    <property type="entry name" value="Sigma3 and sigma4 domains of RNA polymerase sigma factors"/>
    <property type="match status" value="1"/>
</dbReference>
<evidence type="ECO:0000256" key="1">
    <source>
        <dbReference type="ARBA" id="ARBA00010641"/>
    </source>
</evidence>
<evidence type="ECO:0000259" key="6">
    <source>
        <dbReference type="Pfam" id="PF08281"/>
    </source>
</evidence>
<evidence type="ECO:0000256" key="4">
    <source>
        <dbReference type="ARBA" id="ARBA00023125"/>
    </source>
</evidence>
<reference evidence="7" key="1">
    <citation type="journal article" date="2010" name="Science">
        <title>Plasticity of animal genome architecture unmasked by rapid evolution of a pelagic tunicate.</title>
        <authorList>
            <person name="Denoeud F."/>
            <person name="Henriet S."/>
            <person name="Mungpakdee S."/>
            <person name="Aury J.M."/>
            <person name="Da Silva C."/>
            <person name="Brinkmann H."/>
            <person name="Mikhaleva J."/>
            <person name="Olsen L.C."/>
            <person name="Jubin C."/>
            <person name="Canestro C."/>
            <person name="Bouquet J.M."/>
            <person name="Danks G."/>
            <person name="Poulain J."/>
            <person name="Campsteijn C."/>
            <person name="Adamski M."/>
            <person name="Cross I."/>
            <person name="Yadetie F."/>
            <person name="Muffato M."/>
            <person name="Louis A."/>
            <person name="Butcher S."/>
            <person name="Tsagkogeorga G."/>
            <person name="Konrad A."/>
            <person name="Singh S."/>
            <person name="Jensen M.F."/>
            <person name="Cong E.H."/>
            <person name="Eikeseth-Otteraa H."/>
            <person name="Noel B."/>
            <person name="Anthouard V."/>
            <person name="Porcel B.M."/>
            <person name="Kachouri-Lafond R."/>
            <person name="Nishino A."/>
            <person name="Ugolini M."/>
            <person name="Chourrout P."/>
            <person name="Nishida H."/>
            <person name="Aasland R."/>
            <person name="Huzurbazar S."/>
            <person name="Westhof E."/>
            <person name="Delsuc F."/>
            <person name="Lehrach H."/>
            <person name="Reinhardt R."/>
            <person name="Weissenbach J."/>
            <person name="Roy S.W."/>
            <person name="Artiguenave F."/>
            <person name="Postlethwait J.H."/>
            <person name="Manak J.R."/>
            <person name="Thompson E.M."/>
            <person name="Jaillon O."/>
            <person name="Du Pasquier L."/>
            <person name="Boudinot P."/>
            <person name="Liberles D.A."/>
            <person name="Volff J.N."/>
            <person name="Philippe H."/>
            <person name="Lenhard B."/>
            <person name="Roest Crollius H."/>
            <person name="Wincker P."/>
            <person name="Chourrout D."/>
        </authorList>
    </citation>
    <scope>NUCLEOTIDE SEQUENCE [LARGE SCALE GENOMIC DNA]</scope>
</reference>
<dbReference type="GO" id="GO:0006352">
    <property type="term" value="P:DNA-templated transcription initiation"/>
    <property type="evidence" value="ECO:0007669"/>
    <property type="project" value="InterPro"/>
</dbReference>
<evidence type="ECO:0000256" key="3">
    <source>
        <dbReference type="ARBA" id="ARBA00023082"/>
    </source>
</evidence>
<dbReference type="Gene3D" id="1.10.10.10">
    <property type="entry name" value="Winged helix-like DNA-binding domain superfamily/Winged helix DNA-binding domain"/>
    <property type="match status" value="1"/>
</dbReference>
<dbReference type="Gene3D" id="1.10.1740.10">
    <property type="match status" value="1"/>
</dbReference>
<dbReference type="PANTHER" id="PTHR43133:SF8">
    <property type="entry name" value="RNA POLYMERASE SIGMA FACTOR HI_1459-RELATED"/>
    <property type="match status" value="1"/>
</dbReference>
<keyword evidence="4" id="KW-0238">DNA-binding</keyword>
<evidence type="ECO:0000256" key="5">
    <source>
        <dbReference type="ARBA" id="ARBA00023163"/>
    </source>
</evidence>
<dbReference type="EMBL" id="FN653170">
    <property type="protein sequence ID" value="CBY13215.1"/>
    <property type="molecule type" value="Genomic_DNA"/>
</dbReference>
<evidence type="ECO:0000256" key="2">
    <source>
        <dbReference type="ARBA" id="ARBA00023015"/>
    </source>
</evidence>
<dbReference type="InterPro" id="IPR039425">
    <property type="entry name" value="RNA_pol_sigma-70-like"/>
</dbReference>
<dbReference type="SUPFAM" id="SSF88946">
    <property type="entry name" value="Sigma2 domain of RNA polymerase sigma factors"/>
    <property type="match status" value="1"/>
</dbReference>
<evidence type="ECO:0000313" key="7">
    <source>
        <dbReference type="EMBL" id="CBY13215.1"/>
    </source>
</evidence>
<keyword evidence="8" id="KW-1185">Reference proteome</keyword>
<dbReference type="InterPro" id="IPR036388">
    <property type="entry name" value="WH-like_DNA-bd_sf"/>
</dbReference>
<dbReference type="InParanoid" id="E4XU18"/>
<organism evidence="7">
    <name type="scientific">Oikopleura dioica</name>
    <name type="common">Tunicate</name>
    <dbReference type="NCBI Taxonomy" id="34765"/>
    <lineage>
        <taxon>Eukaryota</taxon>
        <taxon>Metazoa</taxon>
        <taxon>Chordata</taxon>
        <taxon>Tunicata</taxon>
        <taxon>Appendicularia</taxon>
        <taxon>Copelata</taxon>
        <taxon>Oikopleuridae</taxon>
        <taxon>Oikopleura</taxon>
    </lineage>
</organism>
<feature type="domain" description="RNA polymerase sigma factor 70 region 4 type 2" evidence="6">
    <location>
        <begin position="81"/>
        <end position="131"/>
    </location>
</feature>
<dbReference type="InterPro" id="IPR013249">
    <property type="entry name" value="RNA_pol_sigma70_r4_t2"/>
</dbReference>
<sequence>MVNDAHLAKDVSQGVFVALAKDSGKLSAHPVLSGWLHATTRNIAAQTIRTEARRRKREQQAAAMNDSSETHAAWDEIAPHLDAALSELPDPDRDAVLLRYFENQSAKDMAAVLGISPEAAQKRVNRGVEKLRDNFAKRGLTAGTAGLAGAISANAVQAAPAGFAALVSSAAIVTTTSGTVAATTIFAMTTLQKALIVTTISASLGIAVYQTSHATKLQSQNRDLQQTNARISSEIAVLRGGSKASVETSRIQKHLEDKKERMAARVAIEMTEEMREAGMLGKKNAPNHSLLGEDGRITLQAIREAGISQNKADAIQKILDDKWKEVSQRLSKNVHFDEGASDPENGKFAYDIPALPDGGAEYVTQMESNIRGIAGVSAGNRLLDAFNPNSYLCGFGKYDVRVELYLHGEHGRNDSPMATFSFTYPKTSRVVKSGKVSQEGFREHFGFILDDLPTRE</sequence>
<protein>
    <recommendedName>
        <fullName evidence="6">RNA polymerase sigma factor 70 region 4 type 2 domain-containing protein</fullName>
    </recommendedName>
</protein>
<name>E4XU18_OIKDI</name>
<dbReference type="InterPro" id="IPR013324">
    <property type="entry name" value="RNA_pol_sigma_r3/r4-like"/>
</dbReference>
<dbReference type="Pfam" id="PF08281">
    <property type="entry name" value="Sigma70_r4_2"/>
    <property type="match status" value="1"/>
</dbReference>
<gene>
    <name evidence="7" type="ORF">GSOID_T00003992001</name>
</gene>
<dbReference type="GO" id="GO:0003677">
    <property type="term" value="F:DNA binding"/>
    <property type="evidence" value="ECO:0007669"/>
    <property type="project" value="UniProtKB-KW"/>
</dbReference>